<dbReference type="STRING" id="1852522.SAMN06295960_2521"/>
<keyword evidence="4" id="KW-1185">Reference proteome</keyword>
<dbReference type="GO" id="GO:0005829">
    <property type="term" value="C:cytosol"/>
    <property type="evidence" value="ECO:0007669"/>
    <property type="project" value="TreeGrafter"/>
</dbReference>
<dbReference type="GO" id="GO:0070967">
    <property type="term" value="F:coenzyme F420 binding"/>
    <property type="evidence" value="ECO:0007669"/>
    <property type="project" value="TreeGrafter"/>
</dbReference>
<feature type="domain" description="Pyridoxamine 5'-phosphate oxidase N-terminal" evidence="2">
    <location>
        <begin position="13"/>
        <end position="139"/>
    </location>
</feature>
<dbReference type="GO" id="GO:0016627">
    <property type="term" value="F:oxidoreductase activity, acting on the CH-CH group of donors"/>
    <property type="evidence" value="ECO:0007669"/>
    <property type="project" value="TreeGrafter"/>
</dbReference>
<name>A0A1X7KNF7_9BACL</name>
<dbReference type="PIRSF" id="PIRSF004633">
    <property type="entry name" value="UCP_PLP_oxd"/>
    <property type="match status" value="1"/>
</dbReference>
<dbReference type="AlphaFoldDB" id="A0A1X7KNF7"/>
<dbReference type="InterPro" id="IPR014419">
    <property type="entry name" value="HutZ"/>
</dbReference>
<proteinExistence type="predicted"/>
<dbReference type="RefSeq" id="WP_085494712.1">
    <property type="nucleotide sequence ID" value="NZ_FXAZ01000003.1"/>
</dbReference>
<dbReference type="Pfam" id="PF01243">
    <property type="entry name" value="PNPOx_N"/>
    <property type="match status" value="1"/>
</dbReference>
<reference evidence="3 4" key="1">
    <citation type="submission" date="2017-04" db="EMBL/GenBank/DDBJ databases">
        <authorList>
            <person name="Afonso C.L."/>
            <person name="Miller P.J."/>
            <person name="Scott M.A."/>
            <person name="Spackman E."/>
            <person name="Goraichik I."/>
            <person name="Dimitrov K.M."/>
            <person name="Suarez D.L."/>
            <person name="Swayne D.E."/>
        </authorList>
    </citation>
    <scope>NUCLEOTIDE SEQUENCE [LARGE SCALE GENOMIC DNA]</scope>
    <source>
        <strain evidence="3 4">11</strain>
    </source>
</reference>
<sequence>MKAMDLETMKFQYLDFASRLKTVMLSTLDEEGQPFISYAPFVNQNGKFYIYISKIANHYRHLEANSAVDVMLIEDEASTPNLFARQRARFICTACNLGNDGHEEVFAQFDRQFNKNMMNMLRSLDFSLFELTPSKGRYVAGFGQAFDIDLTADTFLHIARDGHGQSSDK</sequence>
<dbReference type="OrthoDB" id="5345368at2"/>
<dbReference type="SUPFAM" id="SSF50475">
    <property type="entry name" value="FMN-binding split barrel"/>
    <property type="match status" value="1"/>
</dbReference>
<protein>
    <recommendedName>
        <fullName evidence="2">Pyridoxamine 5'-phosphate oxidase N-terminal domain-containing protein</fullName>
    </recommendedName>
</protein>
<dbReference type="PANTHER" id="PTHR35176">
    <property type="entry name" value="HEME OXYGENASE HI_0854-RELATED"/>
    <property type="match status" value="1"/>
</dbReference>
<dbReference type="InterPro" id="IPR012349">
    <property type="entry name" value="Split_barrel_FMN-bd"/>
</dbReference>
<dbReference type="PANTHER" id="PTHR35176:SF6">
    <property type="entry name" value="HEME OXYGENASE HI_0854-RELATED"/>
    <property type="match status" value="1"/>
</dbReference>
<evidence type="ECO:0000256" key="1">
    <source>
        <dbReference type="ARBA" id="ARBA00023002"/>
    </source>
</evidence>
<evidence type="ECO:0000313" key="4">
    <source>
        <dbReference type="Proteomes" id="UP000193834"/>
    </source>
</evidence>
<organism evidence="3 4">
    <name type="scientific">Paenibacillus aquistagni</name>
    <dbReference type="NCBI Taxonomy" id="1852522"/>
    <lineage>
        <taxon>Bacteria</taxon>
        <taxon>Bacillati</taxon>
        <taxon>Bacillota</taxon>
        <taxon>Bacilli</taxon>
        <taxon>Bacillales</taxon>
        <taxon>Paenibacillaceae</taxon>
        <taxon>Paenibacillus</taxon>
    </lineage>
</organism>
<dbReference type="InterPro" id="IPR011576">
    <property type="entry name" value="Pyridox_Oxase_N"/>
</dbReference>
<accession>A0A1X7KNF7</accession>
<dbReference type="EMBL" id="FXAZ01000003">
    <property type="protein sequence ID" value="SMG42735.1"/>
    <property type="molecule type" value="Genomic_DNA"/>
</dbReference>
<keyword evidence="1" id="KW-0560">Oxidoreductase</keyword>
<evidence type="ECO:0000313" key="3">
    <source>
        <dbReference type="EMBL" id="SMG42735.1"/>
    </source>
</evidence>
<gene>
    <name evidence="3" type="ORF">SAMN06295960_2521</name>
</gene>
<dbReference type="Proteomes" id="UP000193834">
    <property type="component" value="Unassembled WGS sequence"/>
</dbReference>
<dbReference type="Gene3D" id="2.30.110.10">
    <property type="entry name" value="Electron Transport, Fmn-binding Protein, Chain A"/>
    <property type="match status" value="1"/>
</dbReference>
<dbReference type="InterPro" id="IPR052019">
    <property type="entry name" value="F420H2_bilvrd_red/Heme_oxyg"/>
</dbReference>
<evidence type="ECO:0000259" key="2">
    <source>
        <dbReference type="Pfam" id="PF01243"/>
    </source>
</evidence>